<evidence type="ECO:0000256" key="8">
    <source>
        <dbReference type="ARBA" id="ARBA00023014"/>
    </source>
</evidence>
<feature type="binding site" evidence="9">
    <location>
        <position position="249"/>
    </location>
    <ligand>
        <name>[4Fe-4S] cluster</name>
        <dbReference type="ChEBI" id="CHEBI:49883"/>
        <label>1</label>
    </ligand>
</feature>
<feature type="domain" description="4Fe-4S ferredoxin-type" evidence="10">
    <location>
        <begin position="180"/>
        <end position="209"/>
    </location>
</feature>
<feature type="binding site" evidence="9">
    <location>
        <position position="170"/>
    </location>
    <ligand>
        <name>cob(II)alamin</name>
        <dbReference type="ChEBI" id="CHEBI:16304"/>
    </ligand>
</feature>
<dbReference type="GO" id="GO:0052693">
    <property type="term" value="F:epoxyqueuosine reductase activity"/>
    <property type="evidence" value="ECO:0007669"/>
    <property type="project" value="UniProtKB-UniRule"/>
</dbReference>
<evidence type="ECO:0000256" key="3">
    <source>
        <dbReference type="ARBA" id="ARBA00022694"/>
    </source>
</evidence>
<evidence type="ECO:0000313" key="12">
    <source>
        <dbReference type="Proteomes" id="UP000276254"/>
    </source>
</evidence>
<dbReference type="KEGG" id="spha:D3Y57_10780"/>
<name>A0A494TB74_SPHPE</name>
<comment type="similarity">
    <text evidence="9">Belongs to the QueG family.</text>
</comment>
<dbReference type="Pfam" id="PF13484">
    <property type="entry name" value="Fer4_16"/>
    <property type="match status" value="1"/>
</dbReference>
<dbReference type="Pfam" id="PF08331">
    <property type="entry name" value="QueG_DUF1730"/>
    <property type="match status" value="1"/>
</dbReference>
<feature type="binding site" evidence="9">
    <location>
        <position position="159"/>
    </location>
    <ligand>
        <name>cob(II)alamin</name>
        <dbReference type="ChEBI" id="CHEBI:16304"/>
    </ligand>
</feature>
<feature type="binding site" evidence="9">
    <location>
        <position position="199"/>
    </location>
    <ligand>
        <name>[4Fe-4S] cluster</name>
        <dbReference type="ChEBI" id="CHEBI:49883"/>
        <label>2</label>
    </ligand>
</feature>
<sequence>MPRSKTGLTKALKDEAARLGFAACGVTRADAIDGREALGAWIEAGQHGTMGWMEERAHQRAAPQSLWPEALSVIALGMSYAPAEDPMRLAGEGGIGRISVYAQGADYHDVVKRNLKALARWLVENGGGQLKVFVDTAPVMEKPLGQSAGIGWQGKHTNLVSREHGSWLFLGCIMTTLDLEADSPHADTCGNCDACQRACPTNAFPAPYRLDARRCISYLTIEHKGPIPHEFRAAIGNRIYGCDDCLAVCPWNKFADAAHANRAFLGRPELAAPELSDLLGLDDAGFRQVFSGSPIKRIGRERMVRNAAVAAGNSGSTALIEPLKLLLNDESETVAEAAHWALSVLTAPLAAASGPQHS</sequence>
<keyword evidence="8 9" id="KW-0411">Iron-sulfur</keyword>
<dbReference type="NCBIfam" id="TIGR00276">
    <property type="entry name" value="tRNA epoxyqueuosine(34) reductase QueG"/>
    <property type="match status" value="1"/>
</dbReference>
<keyword evidence="1 9" id="KW-0004">4Fe-4S</keyword>
<evidence type="ECO:0000256" key="4">
    <source>
        <dbReference type="ARBA" id="ARBA00022723"/>
    </source>
</evidence>
<proteinExistence type="inferred from homology"/>
<dbReference type="Gene3D" id="3.30.70.20">
    <property type="match status" value="1"/>
</dbReference>
<dbReference type="SUPFAM" id="SSF46548">
    <property type="entry name" value="alpha-helical ferredoxin"/>
    <property type="match status" value="1"/>
</dbReference>
<evidence type="ECO:0000313" key="11">
    <source>
        <dbReference type="EMBL" id="AYJ86360.1"/>
    </source>
</evidence>
<feature type="binding site" evidence="9">
    <location>
        <position position="192"/>
    </location>
    <ligand>
        <name>[4Fe-4S] cluster</name>
        <dbReference type="ChEBI" id="CHEBI:49883"/>
        <label>1</label>
    </ligand>
</feature>
<dbReference type="Proteomes" id="UP000276254">
    <property type="component" value="Chromosome"/>
</dbReference>
<keyword evidence="9" id="KW-0846">Cobalamin</keyword>
<dbReference type="Gene3D" id="1.25.10.10">
    <property type="entry name" value="Leucine-rich Repeat Variant"/>
    <property type="match status" value="1"/>
</dbReference>
<dbReference type="InterPro" id="IPR017896">
    <property type="entry name" value="4Fe4S_Fe-S-bd"/>
</dbReference>
<comment type="function">
    <text evidence="9">Catalyzes the conversion of epoxyqueuosine (oQ) to queuosine (Q), which is a hypermodified base found in the wobble positions of tRNA(Asp), tRNA(Asn), tRNA(His) and tRNA(Tyr).</text>
</comment>
<feature type="active site" description="Proton donor" evidence="9">
    <location>
        <position position="135"/>
    </location>
</feature>
<evidence type="ECO:0000259" key="10">
    <source>
        <dbReference type="PROSITE" id="PS51379"/>
    </source>
</evidence>
<dbReference type="OrthoDB" id="9784571at2"/>
<feature type="binding site" evidence="9">
    <location>
        <position position="135"/>
    </location>
    <ligand>
        <name>cob(II)alamin</name>
        <dbReference type="ChEBI" id="CHEBI:16304"/>
    </ligand>
</feature>
<feature type="binding site" evidence="9">
    <location>
        <position position="215"/>
    </location>
    <ligand>
        <name>[4Fe-4S] cluster</name>
        <dbReference type="ChEBI" id="CHEBI:49883"/>
        <label>2</label>
    </ligand>
</feature>
<comment type="cofactor">
    <cofactor evidence="9">
        <name>cob(II)alamin</name>
        <dbReference type="ChEBI" id="CHEBI:16304"/>
    </cofactor>
</comment>
<dbReference type="PANTHER" id="PTHR30002:SF4">
    <property type="entry name" value="EPOXYQUEUOSINE REDUCTASE"/>
    <property type="match status" value="1"/>
</dbReference>
<feature type="binding site" evidence="9">
    <location>
        <position position="245"/>
    </location>
    <ligand>
        <name>[4Fe-4S] cluster</name>
        <dbReference type="ChEBI" id="CHEBI:49883"/>
        <label>2</label>
    </ligand>
</feature>
<dbReference type="GO" id="GO:0005737">
    <property type="term" value="C:cytoplasm"/>
    <property type="evidence" value="ECO:0007669"/>
    <property type="project" value="UniProtKB-SubCell"/>
</dbReference>
<reference evidence="11 12" key="1">
    <citation type="submission" date="2018-09" db="EMBL/GenBank/DDBJ databases">
        <title>Sphingomonas peninsula sp. nov., isolated from fildes peninsula, Antarctic soil.</title>
        <authorList>
            <person name="Yingchao G."/>
        </authorList>
    </citation>
    <scope>NUCLEOTIDE SEQUENCE [LARGE SCALE GENOMIC DNA]</scope>
    <source>
        <strain evidence="11 12">YZ-8</strain>
    </source>
</reference>
<evidence type="ECO:0000256" key="1">
    <source>
        <dbReference type="ARBA" id="ARBA00022485"/>
    </source>
</evidence>
<dbReference type="RefSeq" id="WP_121152985.1">
    <property type="nucleotide sequence ID" value="NZ_CP032829.1"/>
</dbReference>
<keyword evidence="7 9" id="KW-0408">Iron</keyword>
<feature type="binding site" evidence="9">
    <location>
        <position position="189"/>
    </location>
    <ligand>
        <name>[4Fe-4S] cluster</name>
        <dbReference type="ChEBI" id="CHEBI:49883"/>
        <label>1</label>
    </ligand>
</feature>
<evidence type="ECO:0000256" key="9">
    <source>
        <dbReference type="HAMAP-Rule" id="MF_00916"/>
    </source>
</evidence>
<evidence type="ECO:0000256" key="6">
    <source>
        <dbReference type="ARBA" id="ARBA00023002"/>
    </source>
</evidence>
<dbReference type="InterPro" id="IPR004453">
    <property type="entry name" value="QueG"/>
</dbReference>
<keyword evidence="4 9" id="KW-0479">Metal-binding</keyword>
<protein>
    <recommendedName>
        <fullName evidence="9">Epoxyqueuosine reductase</fullName>
        <ecNumber evidence="9">1.17.99.6</ecNumber>
    </recommendedName>
    <alternativeName>
        <fullName evidence="9">Queuosine biosynthesis protein QueG</fullName>
    </alternativeName>
</protein>
<keyword evidence="3 9" id="KW-0819">tRNA processing</keyword>
<feature type="binding site" evidence="9">
    <location>
        <begin position="242"/>
        <end position="243"/>
    </location>
    <ligand>
        <name>cob(II)alamin</name>
        <dbReference type="ChEBI" id="CHEBI:16304"/>
    </ligand>
</feature>
<dbReference type="InterPro" id="IPR011989">
    <property type="entry name" value="ARM-like"/>
</dbReference>
<evidence type="ECO:0000256" key="5">
    <source>
        <dbReference type="ARBA" id="ARBA00022785"/>
    </source>
</evidence>
<evidence type="ECO:0000256" key="2">
    <source>
        <dbReference type="ARBA" id="ARBA00022490"/>
    </source>
</evidence>
<comment type="subcellular location">
    <subcellularLocation>
        <location evidence="9">Cytoplasm</location>
    </subcellularLocation>
</comment>
<dbReference type="EMBL" id="CP032829">
    <property type="protein sequence ID" value="AYJ86360.1"/>
    <property type="molecule type" value="Genomic_DNA"/>
</dbReference>
<dbReference type="PROSITE" id="PS51379">
    <property type="entry name" value="4FE4S_FER_2"/>
    <property type="match status" value="1"/>
</dbReference>
<comment type="caution">
    <text evidence="9">Lacks conserved residue(s) required for the propagation of feature annotation.</text>
</comment>
<dbReference type="InterPro" id="IPR013542">
    <property type="entry name" value="QueG_DUF1730"/>
</dbReference>
<organism evidence="11 12">
    <name type="scientific">Sphingomonas paeninsulae</name>
    <dbReference type="NCBI Taxonomy" id="2319844"/>
    <lineage>
        <taxon>Bacteria</taxon>
        <taxon>Pseudomonadati</taxon>
        <taxon>Pseudomonadota</taxon>
        <taxon>Alphaproteobacteria</taxon>
        <taxon>Sphingomonadales</taxon>
        <taxon>Sphingomonadaceae</taxon>
        <taxon>Sphingomonas</taxon>
    </lineage>
</organism>
<keyword evidence="6 9" id="KW-0560">Oxidoreductase</keyword>
<dbReference type="PROSITE" id="PS00198">
    <property type="entry name" value="4FE4S_FER_1"/>
    <property type="match status" value="1"/>
</dbReference>
<dbReference type="GO" id="GO:0046872">
    <property type="term" value="F:metal ion binding"/>
    <property type="evidence" value="ECO:0007669"/>
    <property type="project" value="UniProtKB-KW"/>
</dbReference>
<dbReference type="PANTHER" id="PTHR30002">
    <property type="entry name" value="EPOXYQUEUOSINE REDUCTASE"/>
    <property type="match status" value="1"/>
</dbReference>
<feature type="binding site" evidence="9">
    <location>
        <position position="217"/>
    </location>
    <ligand>
        <name>cob(II)alamin</name>
        <dbReference type="ChEBI" id="CHEBI:16304"/>
    </ligand>
</feature>
<accession>A0A494TB74</accession>
<keyword evidence="2 9" id="KW-0963">Cytoplasm</keyword>
<dbReference type="EC" id="1.17.99.6" evidence="9"/>
<dbReference type="GO" id="GO:0008616">
    <property type="term" value="P:tRNA queuosine(34) biosynthetic process"/>
    <property type="evidence" value="ECO:0007669"/>
    <property type="project" value="UniProtKB-UniRule"/>
</dbReference>
<dbReference type="AlphaFoldDB" id="A0A494TB74"/>
<feature type="binding site" evidence="9">
    <location>
        <position position="195"/>
    </location>
    <ligand>
        <name>[4Fe-4S] cluster</name>
        <dbReference type="ChEBI" id="CHEBI:49883"/>
        <label>1</label>
    </ligand>
</feature>
<gene>
    <name evidence="9 11" type="primary">queG</name>
    <name evidence="11" type="ORF">D3Y57_10780</name>
</gene>
<comment type="pathway">
    <text evidence="9">tRNA modification; tRNA-queuosine biosynthesis.</text>
</comment>
<keyword evidence="12" id="KW-1185">Reference proteome</keyword>
<dbReference type="HAMAP" id="MF_00916">
    <property type="entry name" value="QueG"/>
    <property type="match status" value="1"/>
</dbReference>
<dbReference type="GO" id="GO:0031419">
    <property type="term" value="F:cobalamin binding"/>
    <property type="evidence" value="ECO:0007669"/>
    <property type="project" value="UniProtKB-KW"/>
</dbReference>
<feature type="binding site" evidence="9">
    <location>
        <position position="224"/>
    </location>
    <ligand>
        <name>tRNA</name>
        <dbReference type="ChEBI" id="CHEBI:17843"/>
    </ligand>
</feature>
<keyword evidence="9" id="KW-0170">Cobalt</keyword>
<comment type="cofactor">
    <cofactor evidence="9">
        <name>[4Fe-4S] cluster</name>
        <dbReference type="ChEBI" id="CHEBI:49883"/>
    </cofactor>
    <text evidence="9">Binds 2 [4Fe-4S] clusters per monomer.</text>
</comment>
<comment type="catalytic activity">
    <reaction evidence="9">
        <text>epoxyqueuosine(34) in tRNA + AH2 = queuosine(34) in tRNA + A + H2O</text>
        <dbReference type="Rhea" id="RHEA:32159"/>
        <dbReference type="Rhea" id="RHEA-COMP:18571"/>
        <dbReference type="Rhea" id="RHEA-COMP:18582"/>
        <dbReference type="ChEBI" id="CHEBI:13193"/>
        <dbReference type="ChEBI" id="CHEBI:15377"/>
        <dbReference type="ChEBI" id="CHEBI:17499"/>
        <dbReference type="ChEBI" id="CHEBI:194431"/>
        <dbReference type="ChEBI" id="CHEBI:194443"/>
        <dbReference type="EC" id="1.17.99.6"/>
    </reaction>
</comment>
<evidence type="ECO:0000256" key="7">
    <source>
        <dbReference type="ARBA" id="ARBA00023004"/>
    </source>
</evidence>
<dbReference type="InterPro" id="IPR017900">
    <property type="entry name" value="4Fe4S_Fe_S_CS"/>
</dbReference>
<feature type="binding site" evidence="9">
    <location>
        <position position="242"/>
    </location>
    <ligand>
        <name>[4Fe-4S] cluster</name>
        <dbReference type="ChEBI" id="CHEBI:49883"/>
        <label>2</label>
    </ligand>
</feature>
<dbReference type="UniPathway" id="UPA00392"/>
<comment type="subunit">
    <text evidence="9">Monomer.</text>
</comment>
<keyword evidence="5 9" id="KW-0671">Queuosine biosynthesis</keyword>
<feature type="binding site" evidence="9">
    <location>
        <position position="60"/>
    </location>
    <ligand>
        <name>cob(II)alamin</name>
        <dbReference type="ChEBI" id="CHEBI:16304"/>
    </ligand>
</feature>
<dbReference type="GO" id="GO:0051539">
    <property type="term" value="F:4 iron, 4 sulfur cluster binding"/>
    <property type="evidence" value="ECO:0007669"/>
    <property type="project" value="UniProtKB-KW"/>
</dbReference>